<reference evidence="1 2" key="1">
    <citation type="submission" date="2020-04" db="EMBL/GenBank/DDBJ databases">
        <authorList>
            <person name="De Canck E."/>
        </authorList>
    </citation>
    <scope>NUCLEOTIDE SEQUENCE [LARGE SCALE GENOMIC DNA]</scope>
    <source>
        <strain evidence="1 2">LMG 3415</strain>
    </source>
</reference>
<gene>
    <name evidence="1" type="ORF">LMG3415_05162</name>
</gene>
<protein>
    <submittedName>
        <fullName evidence="1">Uncharacterized protein</fullName>
    </submittedName>
</protein>
<name>A0ABM8LK82_9BURK</name>
<accession>A0ABM8LK82</accession>
<dbReference type="Proteomes" id="UP000507140">
    <property type="component" value="Unassembled WGS sequence"/>
</dbReference>
<comment type="caution">
    <text evidence="1">The sequence shown here is derived from an EMBL/GenBank/DDBJ whole genome shotgun (WGS) entry which is preliminary data.</text>
</comment>
<sequence>MPSELHQRLVSAGERWLKRQGFAVVASELATTGCAEQADVIGFRSTCSALVEAKASRSDFLVDRKKPHRKEGGLGVYRFFISPPDVVAITDLPPGWGLLHLEGKRILVARGPTGNIWPAYGSTVGDWHTFQHAPDEAAERAVLYSIARRRSLPKSAESHEAQLRAAKARAGQLGRSLDAAKKKLREMEVQLFNEQRGDQALSHAPTSVIARARNCAAQVVAEQQRVLSELVSD</sequence>
<dbReference type="RefSeq" id="WP_217482926.1">
    <property type="nucleotide sequence ID" value="NZ_CADIKR010000008.1"/>
</dbReference>
<proteinExistence type="predicted"/>
<keyword evidence="2" id="KW-1185">Reference proteome</keyword>
<evidence type="ECO:0000313" key="1">
    <source>
        <dbReference type="EMBL" id="CAB3914603.1"/>
    </source>
</evidence>
<organism evidence="1 2">
    <name type="scientific">Achromobacter mucicolens</name>
    <dbReference type="NCBI Taxonomy" id="1389922"/>
    <lineage>
        <taxon>Bacteria</taxon>
        <taxon>Pseudomonadati</taxon>
        <taxon>Pseudomonadota</taxon>
        <taxon>Betaproteobacteria</taxon>
        <taxon>Burkholderiales</taxon>
        <taxon>Alcaligenaceae</taxon>
        <taxon>Achromobacter</taxon>
    </lineage>
</organism>
<dbReference type="EMBL" id="CADIKR010000008">
    <property type="protein sequence ID" value="CAB3914603.1"/>
    <property type="molecule type" value="Genomic_DNA"/>
</dbReference>
<evidence type="ECO:0000313" key="2">
    <source>
        <dbReference type="Proteomes" id="UP000507140"/>
    </source>
</evidence>